<dbReference type="Proteomes" id="UP001626549">
    <property type="component" value="Chromosome"/>
</dbReference>
<protein>
    <submittedName>
        <fullName evidence="2">GNAT family protein</fullName>
        <ecNumber evidence="2">2.-.-.-</ecNumber>
    </submittedName>
</protein>
<dbReference type="RefSeq" id="WP_407329254.1">
    <property type="nucleotide sequence ID" value="NZ_CP136865.1"/>
</dbReference>
<sequence>MPWPDPVALEGKFASLVPLQLEHAEALAAASGDGEVWRAWYTNVPAPEDMQTEIERRLGEQQASRMLPFTVLDAHGTPAGMTTYMNIDATSPRVEIGSTWYARRVQRTPLNTQCKRLLLEYAFESLGCIAVEFRTSSFNRASRRAIERIGAKSDGILRNHSHHRNGTLRDTCVYSILESEWPGVKVQLDSMLGLNAPRR</sequence>
<dbReference type="PANTHER" id="PTHR43610">
    <property type="entry name" value="BLL6696 PROTEIN"/>
    <property type="match status" value="1"/>
</dbReference>
<name>A0ABZ0IG70_9GAMM</name>
<feature type="domain" description="N-acetyltransferase" evidence="1">
    <location>
        <begin position="24"/>
        <end position="173"/>
    </location>
</feature>
<dbReference type="EMBL" id="CP136865">
    <property type="protein sequence ID" value="WOJ98076.1"/>
    <property type="molecule type" value="Genomic_DNA"/>
</dbReference>
<evidence type="ECO:0000259" key="1">
    <source>
        <dbReference type="PROSITE" id="PS51186"/>
    </source>
</evidence>
<dbReference type="PROSITE" id="PS51186">
    <property type="entry name" value="GNAT"/>
    <property type="match status" value="1"/>
</dbReference>
<dbReference type="EC" id="2.-.-.-" evidence="2"/>
<dbReference type="PANTHER" id="PTHR43610:SF1">
    <property type="entry name" value="N-ACETYLTRANSFERASE DOMAIN-CONTAINING PROTEIN"/>
    <property type="match status" value="1"/>
</dbReference>
<organism evidence="2 3">
    <name type="scientific">Congregibacter brevis</name>
    <dbReference type="NCBI Taxonomy" id="3081201"/>
    <lineage>
        <taxon>Bacteria</taxon>
        <taxon>Pseudomonadati</taxon>
        <taxon>Pseudomonadota</taxon>
        <taxon>Gammaproteobacteria</taxon>
        <taxon>Cellvibrionales</taxon>
        <taxon>Halieaceae</taxon>
        <taxon>Congregibacter</taxon>
    </lineage>
</organism>
<gene>
    <name evidence="2" type="ORF">R0137_05745</name>
</gene>
<reference evidence="2 3" key="1">
    <citation type="submission" date="2023-10" db="EMBL/GenBank/DDBJ databases">
        <title>Two novel species belonging to the OM43/NOR5 clade.</title>
        <authorList>
            <person name="Park M."/>
        </authorList>
    </citation>
    <scope>NUCLEOTIDE SEQUENCE [LARGE SCALE GENOMIC DNA]</scope>
    <source>
        <strain evidence="2 3">IMCC45268</strain>
    </source>
</reference>
<dbReference type="InterPro" id="IPR016181">
    <property type="entry name" value="Acyl_CoA_acyltransferase"/>
</dbReference>
<evidence type="ECO:0000313" key="3">
    <source>
        <dbReference type="Proteomes" id="UP001626549"/>
    </source>
</evidence>
<evidence type="ECO:0000313" key="2">
    <source>
        <dbReference type="EMBL" id="WOJ98076.1"/>
    </source>
</evidence>
<dbReference type="InterPro" id="IPR000182">
    <property type="entry name" value="GNAT_dom"/>
</dbReference>
<dbReference type="Pfam" id="PF13302">
    <property type="entry name" value="Acetyltransf_3"/>
    <property type="match status" value="1"/>
</dbReference>
<dbReference type="GO" id="GO:0016740">
    <property type="term" value="F:transferase activity"/>
    <property type="evidence" value="ECO:0007669"/>
    <property type="project" value="UniProtKB-KW"/>
</dbReference>
<dbReference type="Gene3D" id="3.40.630.30">
    <property type="match status" value="1"/>
</dbReference>
<keyword evidence="2" id="KW-0808">Transferase</keyword>
<proteinExistence type="predicted"/>
<accession>A0ABZ0IG70</accession>
<keyword evidence="3" id="KW-1185">Reference proteome</keyword>
<dbReference type="SUPFAM" id="SSF55729">
    <property type="entry name" value="Acyl-CoA N-acyltransferases (Nat)"/>
    <property type="match status" value="1"/>
</dbReference>